<evidence type="ECO:0000256" key="1">
    <source>
        <dbReference type="SAM" id="SignalP"/>
    </source>
</evidence>
<dbReference type="Pfam" id="PF00403">
    <property type="entry name" value="HMA"/>
    <property type="match status" value="1"/>
</dbReference>
<proteinExistence type="predicted"/>
<organism evidence="3 4">
    <name type="scientific">Flaviaesturariibacter amylovorans</name>
    <dbReference type="NCBI Taxonomy" id="1084520"/>
    <lineage>
        <taxon>Bacteria</taxon>
        <taxon>Pseudomonadati</taxon>
        <taxon>Bacteroidota</taxon>
        <taxon>Chitinophagia</taxon>
        <taxon>Chitinophagales</taxon>
        <taxon>Chitinophagaceae</taxon>
        <taxon>Flaviaestuariibacter</taxon>
    </lineage>
</organism>
<dbReference type="InterPro" id="IPR036163">
    <property type="entry name" value="HMA_dom_sf"/>
</dbReference>
<evidence type="ECO:0000259" key="2">
    <source>
        <dbReference type="Pfam" id="PF00403"/>
    </source>
</evidence>
<feature type="signal peptide" evidence="1">
    <location>
        <begin position="1"/>
        <end position="21"/>
    </location>
</feature>
<dbReference type="EMBL" id="BAABGY010000014">
    <property type="protein sequence ID" value="GAA4340813.1"/>
    <property type="molecule type" value="Genomic_DNA"/>
</dbReference>
<dbReference type="Gene3D" id="3.30.70.100">
    <property type="match status" value="1"/>
</dbReference>
<gene>
    <name evidence="3" type="ORF">GCM10023184_38760</name>
</gene>
<dbReference type="SUPFAM" id="SSF55008">
    <property type="entry name" value="HMA, heavy metal-associated domain"/>
    <property type="match status" value="1"/>
</dbReference>
<name>A0ABP8HL40_9BACT</name>
<evidence type="ECO:0000313" key="4">
    <source>
        <dbReference type="Proteomes" id="UP001501725"/>
    </source>
</evidence>
<sequence>MKYFQLALIAVFQLVAVSVFAHEKVDSFKVSGNCGMCKHRIEKAARISGVKEVEWNDETKIMQVTFNADVVSLEDIQRKVASVGHDTDKFRADDAVYKKLPGCCRYERKSVETKG</sequence>
<evidence type="ECO:0000313" key="3">
    <source>
        <dbReference type="EMBL" id="GAA4340813.1"/>
    </source>
</evidence>
<keyword evidence="4" id="KW-1185">Reference proteome</keyword>
<dbReference type="Proteomes" id="UP001501725">
    <property type="component" value="Unassembled WGS sequence"/>
</dbReference>
<keyword evidence="1" id="KW-0732">Signal</keyword>
<comment type="caution">
    <text evidence="3">The sequence shown here is derived from an EMBL/GenBank/DDBJ whole genome shotgun (WGS) entry which is preliminary data.</text>
</comment>
<feature type="chain" id="PRO_5045274714" description="HMA domain-containing protein" evidence="1">
    <location>
        <begin position="22"/>
        <end position="115"/>
    </location>
</feature>
<protein>
    <recommendedName>
        <fullName evidence="2">HMA domain-containing protein</fullName>
    </recommendedName>
</protein>
<reference evidence="4" key="1">
    <citation type="journal article" date="2019" name="Int. J. Syst. Evol. Microbiol.">
        <title>The Global Catalogue of Microorganisms (GCM) 10K type strain sequencing project: providing services to taxonomists for standard genome sequencing and annotation.</title>
        <authorList>
            <consortium name="The Broad Institute Genomics Platform"/>
            <consortium name="The Broad Institute Genome Sequencing Center for Infectious Disease"/>
            <person name="Wu L."/>
            <person name="Ma J."/>
        </authorList>
    </citation>
    <scope>NUCLEOTIDE SEQUENCE [LARGE SCALE GENOMIC DNA]</scope>
    <source>
        <strain evidence="4">JCM 17919</strain>
    </source>
</reference>
<dbReference type="InterPro" id="IPR006121">
    <property type="entry name" value="HMA_dom"/>
</dbReference>
<accession>A0ABP8HL40</accession>
<dbReference type="RefSeq" id="WP_345257527.1">
    <property type="nucleotide sequence ID" value="NZ_BAABGY010000014.1"/>
</dbReference>
<feature type="domain" description="HMA" evidence="2">
    <location>
        <begin position="34"/>
        <end position="85"/>
    </location>
</feature>